<evidence type="ECO:0000256" key="12">
    <source>
        <dbReference type="SAM" id="Phobius"/>
    </source>
</evidence>
<evidence type="ECO:0000256" key="11">
    <source>
        <dbReference type="PIRSR" id="PIRSR005091-3"/>
    </source>
</evidence>
<feature type="active site" evidence="9">
    <location>
        <position position="275"/>
    </location>
</feature>
<dbReference type="Pfam" id="PF00884">
    <property type="entry name" value="Sulfatase"/>
    <property type="match status" value="1"/>
</dbReference>
<keyword evidence="10" id="KW-0464">Manganese</keyword>
<feature type="transmembrane region" description="Helical" evidence="12">
    <location>
        <begin position="60"/>
        <end position="80"/>
    </location>
</feature>
<evidence type="ECO:0000256" key="9">
    <source>
        <dbReference type="PIRSR" id="PIRSR005091-1"/>
    </source>
</evidence>
<evidence type="ECO:0000256" key="5">
    <source>
        <dbReference type="ARBA" id="ARBA00022692"/>
    </source>
</evidence>
<name>A0A4R5VME4_9BACI</name>
<keyword evidence="10" id="KW-0479">Metal-binding</keyword>
<evidence type="ECO:0000256" key="10">
    <source>
        <dbReference type="PIRSR" id="PIRSR005091-2"/>
    </source>
</evidence>
<comment type="similarity">
    <text evidence="3 8">Belongs to the LTA synthase family.</text>
</comment>
<keyword evidence="7 8" id="KW-0472">Membrane</keyword>
<comment type="pathway">
    <text evidence="2">Cell wall biogenesis; lipoteichoic acid biosynthesis.</text>
</comment>
<feature type="transmembrane region" description="Helical" evidence="12">
    <location>
        <begin position="141"/>
        <end position="161"/>
    </location>
</feature>
<dbReference type="CDD" id="cd16015">
    <property type="entry name" value="LTA_synthase"/>
    <property type="match status" value="1"/>
</dbReference>
<feature type="binding site" evidence="10">
    <location>
        <position position="391"/>
    </location>
    <ligand>
        <name>substrate</name>
    </ligand>
</feature>
<keyword evidence="17" id="KW-1185">Reference proteome</keyword>
<dbReference type="PANTHER" id="PTHR47371:SF3">
    <property type="entry name" value="PHOSPHOGLYCEROL TRANSFERASE I"/>
    <property type="match status" value="1"/>
</dbReference>
<feature type="domain" description="Sulfatase N-terminal" evidence="13">
    <location>
        <begin position="225"/>
        <end position="518"/>
    </location>
</feature>
<keyword evidence="4 8" id="KW-1003">Cell membrane</keyword>
<dbReference type="RefSeq" id="WP_133336837.1">
    <property type="nucleotide sequence ID" value="NZ_JAVGVR010000001.1"/>
</dbReference>
<dbReference type="PANTHER" id="PTHR47371">
    <property type="entry name" value="LIPOTEICHOIC ACID SYNTHASE"/>
    <property type="match status" value="1"/>
</dbReference>
<dbReference type="GO" id="GO:0046872">
    <property type="term" value="F:metal ion binding"/>
    <property type="evidence" value="ECO:0007669"/>
    <property type="project" value="UniProtKB-KW"/>
</dbReference>
<dbReference type="PIRSF" id="PIRSF005091">
    <property type="entry name" value="Mmb_sulf_HI1246"/>
    <property type="match status" value="1"/>
</dbReference>
<feature type="transmembrane region" description="Helical" evidence="12">
    <location>
        <begin position="112"/>
        <end position="129"/>
    </location>
</feature>
<evidence type="ECO:0000256" key="6">
    <source>
        <dbReference type="ARBA" id="ARBA00022989"/>
    </source>
</evidence>
<dbReference type="InterPro" id="IPR000917">
    <property type="entry name" value="Sulfatase_N"/>
</dbReference>
<dbReference type="SUPFAM" id="SSF53649">
    <property type="entry name" value="Alkaline phosphatase-like"/>
    <property type="match status" value="1"/>
</dbReference>
<dbReference type="Gene3D" id="3.40.720.10">
    <property type="entry name" value="Alkaline Phosphatase, subunit A"/>
    <property type="match status" value="1"/>
</dbReference>
<comment type="subcellular location">
    <subcellularLocation>
        <location evidence="1">Cell membrane</location>
        <topology evidence="1">Multi-pass membrane protein</topology>
    </subcellularLocation>
</comment>
<feature type="transmembrane region" description="Helical" evidence="12">
    <location>
        <begin position="33"/>
        <end position="53"/>
    </location>
</feature>
<feature type="binding site" evidence="11">
    <location>
        <position position="454"/>
    </location>
    <ligand>
        <name>Mn(2+)</name>
        <dbReference type="ChEBI" id="CHEBI:29035"/>
    </ligand>
</feature>
<accession>A0A4R5VME4</accession>
<evidence type="ECO:0000313" key="15">
    <source>
        <dbReference type="EMBL" id="TDK59304.1"/>
    </source>
</evidence>
<dbReference type="Proteomes" id="UP001178888">
    <property type="component" value="Unassembled WGS sequence"/>
</dbReference>
<evidence type="ECO:0000259" key="13">
    <source>
        <dbReference type="Pfam" id="PF00884"/>
    </source>
</evidence>
<evidence type="ECO:0000313" key="14">
    <source>
        <dbReference type="EMBL" id="MDQ6598331.1"/>
    </source>
</evidence>
<dbReference type="InterPro" id="IPR017850">
    <property type="entry name" value="Alkaline_phosphatase_core_sf"/>
</dbReference>
<reference evidence="15 16" key="1">
    <citation type="submission" date="2019-03" db="EMBL/GenBank/DDBJ databases">
        <title>Bacillus niacini sp. nov. a Nicotinate-Metabolizing Mesophile Isolated from Soil.</title>
        <authorList>
            <person name="Zhang G."/>
        </authorList>
    </citation>
    <scope>NUCLEOTIDE SEQUENCE [LARGE SCALE GENOMIC DNA]</scope>
    <source>
        <strain evidence="15 16">WN066</strain>
    </source>
</reference>
<dbReference type="Proteomes" id="UP000295132">
    <property type="component" value="Unassembled WGS sequence"/>
</dbReference>
<evidence type="ECO:0000256" key="1">
    <source>
        <dbReference type="ARBA" id="ARBA00004651"/>
    </source>
</evidence>
<evidence type="ECO:0000256" key="8">
    <source>
        <dbReference type="PIRNR" id="PIRNR005091"/>
    </source>
</evidence>
<reference evidence="14" key="2">
    <citation type="submission" date="2023-08" db="EMBL/GenBank/DDBJ databases">
        <title>Nitrogen cycling bacteria in agricultural field soils.</title>
        <authorList>
            <person name="Jang J."/>
        </authorList>
    </citation>
    <scope>NUCLEOTIDE SEQUENCE</scope>
    <source>
        <strain evidence="14">PS3-36</strain>
    </source>
</reference>
<feature type="binding site" evidence="11">
    <location>
        <position position="275"/>
    </location>
    <ligand>
        <name>Mn(2+)</name>
        <dbReference type="ChEBI" id="CHEBI:29035"/>
    </ligand>
</feature>
<gene>
    <name evidence="15" type="ORF">E2K98_18825</name>
    <name evidence="14" type="ORF">RCG21_18565</name>
</gene>
<evidence type="ECO:0000256" key="4">
    <source>
        <dbReference type="ARBA" id="ARBA00022475"/>
    </source>
</evidence>
<sequence length="608" mass="69332">MKERTSQLGLFVFLSLLLKSLYVKYSIMDELNIVGFLTEMAFLALFIITVSSIRNRVSSILLLILNFGYSILCLTTLLYFDYYNTIFTYKSLGEIDQVGEISDSIVALFKLQYIWLFFDFILLCFWPKLKRILPFSQLQLGPKLFGLTIAFLLFFTGTSLFSSSNIINELSKYEQLGIMGYQFSEAATDIQSIFSNNDISAETLEKNRHSPDNGNMRLHGVASDKNLIIIQLESVQNFFINLKINSKEVTPNLNQLLRSSYYFPHFYSQVGKGNTSDAEFITNTSIYPLGGVPMSTAIEGKAVPSLPKMLEENGYHTATFHANSVSFWNRNRLYQSLGFNEYYDKKYFGTHDIVSYGVSDEVMYKKTIEKLADFHRNGKKFYANIIALSSHFPFKLPDSKQPYTVPLPKEYDNSFVGSYIKSVSYADYAFGKFVEDLKRKGLYKDSVIVVYGDHQGLQMKSEQDKQLVHQIFGRKYDSVLDHLNIPLIVKVPSVEKAKKIPTVGSLVDIYPTVANLLGLNISKQIVFGTDLLNTNKNQIGIRFYAPTGTFVNQSYRFSPGKTNDQGEILSLNGRKERTAPNRAIKEEKKIIEYMKLSDQYVKSLPKLK</sequence>
<evidence type="ECO:0000256" key="7">
    <source>
        <dbReference type="ARBA" id="ARBA00023136"/>
    </source>
</evidence>
<comment type="caution">
    <text evidence="15">The sequence shown here is derived from an EMBL/GenBank/DDBJ whole genome shotgun (WGS) entry which is preliminary data.</text>
</comment>
<dbReference type="EMBL" id="SMYO01000009">
    <property type="protein sequence ID" value="TDK59304.1"/>
    <property type="molecule type" value="Genomic_DNA"/>
</dbReference>
<feature type="binding site" evidence="11">
    <location>
        <position position="233"/>
    </location>
    <ligand>
        <name>Mn(2+)</name>
        <dbReference type="ChEBI" id="CHEBI:29035"/>
    </ligand>
</feature>
<proteinExistence type="inferred from homology"/>
<dbReference type="GO" id="GO:0005886">
    <property type="term" value="C:plasma membrane"/>
    <property type="evidence" value="ECO:0007669"/>
    <property type="project" value="UniProtKB-SubCell"/>
</dbReference>
<keyword evidence="5 12" id="KW-0812">Transmembrane</keyword>
<dbReference type="InterPro" id="IPR012160">
    <property type="entry name" value="LtaS-like"/>
</dbReference>
<feature type="binding site" evidence="11">
    <location>
        <position position="453"/>
    </location>
    <ligand>
        <name>Mn(2+)</name>
        <dbReference type="ChEBI" id="CHEBI:29035"/>
    </ligand>
</feature>
<evidence type="ECO:0000313" key="17">
    <source>
        <dbReference type="Proteomes" id="UP001178888"/>
    </source>
</evidence>
<evidence type="ECO:0000256" key="3">
    <source>
        <dbReference type="ARBA" id="ARBA00009983"/>
    </source>
</evidence>
<protein>
    <submittedName>
        <fullName evidence="14">LTA synthase family protein</fullName>
    </submittedName>
</protein>
<dbReference type="AlphaFoldDB" id="A0A4R5VME4"/>
<organism evidence="15 16">
    <name type="scientific">Bacillus salipaludis</name>
    <dbReference type="NCBI Taxonomy" id="2547811"/>
    <lineage>
        <taxon>Bacteria</taxon>
        <taxon>Bacillati</taxon>
        <taxon>Bacillota</taxon>
        <taxon>Bacilli</taxon>
        <taxon>Bacillales</taxon>
        <taxon>Bacillaceae</taxon>
        <taxon>Bacillus</taxon>
    </lineage>
</organism>
<dbReference type="InterPro" id="IPR050448">
    <property type="entry name" value="OpgB/LTA_synthase_biosynth"/>
</dbReference>
<dbReference type="EMBL" id="JAVGVR010000001">
    <property type="protein sequence ID" value="MDQ6598331.1"/>
    <property type="molecule type" value="Genomic_DNA"/>
</dbReference>
<evidence type="ECO:0000256" key="2">
    <source>
        <dbReference type="ARBA" id="ARBA00004936"/>
    </source>
</evidence>
<keyword evidence="6 12" id="KW-1133">Transmembrane helix</keyword>
<evidence type="ECO:0000313" key="16">
    <source>
        <dbReference type="Proteomes" id="UP000295132"/>
    </source>
</evidence>
<dbReference type="Gene3D" id="3.30.1120.170">
    <property type="match status" value="1"/>
</dbReference>